<keyword evidence="8" id="KW-1185">Reference proteome</keyword>
<reference evidence="7 8" key="1">
    <citation type="submission" date="2019-03" db="EMBL/GenBank/DDBJ databases">
        <title>Genomic Encyclopedia of Type Strains, Phase IV (KMG-IV): sequencing the most valuable type-strain genomes for metagenomic binning, comparative biology and taxonomic classification.</title>
        <authorList>
            <person name="Goeker M."/>
        </authorList>
    </citation>
    <scope>NUCLEOTIDE SEQUENCE [LARGE SCALE GENOMIC DNA]</scope>
    <source>
        <strain evidence="7 8">DSM 28403</strain>
    </source>
</reference>
<feature type="coiled-coil region" evidence="2">
    <location>
        <begin position="145"/>
        <end position="172"/>
    </location>
</feature>
<protein>
    <submittedName>
        <fullName evidence="7">Membrane fusion protein (Multidrug efflux system)</fullName>
    </submittedName>
</protein>
<evidence type="ECO:0000313" key="7">
    <source>
        <dbReference type="EMBL" id="TDQ58065.1"/>
    </source>
</evidence>
<keyword evidence="2" id="KW-0175">Coiled coil</keyword>
<gene>
    <name evidence="7" type="ORF">EDC45_1137</name>
</gene>
<dbReference type="FunFam" id="2.40.30.170:FF:000010">
    <property type="entry name" value="Efflux RND transporter periplasmic adaptor subunit"/>
    <property type="match status" value="1"/>
</dbReference>
<sequence>MSQVETNKSKRASAFWLKAGLIIALLIVVGVIGLNIVKGLRMKWKMESAPEPSSPVTAMTVNYQEWTPVIETTGLIRPNQGAMLSAEAAGTVKKILVVSGQKVKKGDLLVELDSEVETATLKASEAQLPSARLTYQRYANLFRSKSVSQQELDNAKATYDELTANISALKASIERRRILAPFDGVTGIVQVNEGQYVTTGTNIVRVEDNSEMKVDFSISQNNLSDLHIGQKVTATSDARPGETFQALVTAIEPAINKSTGLVDVQATFIREDGSKLLSGMFTRLRLALPTEKNQIIVPQVAITYNMYGELAYVLKPLSDEDKAKLEGNPALDKMYRAQQITVFTKDRQGIYAQLKGNDVKAGDKIVTGGQQRLSNGSLVVVADKEGVGTSQPAEKTNL</sequence>
<dbReference type="Pfam" id="PF25954">
    <property type="entry name" value="Beta-barrel_RND_2"/>
    <property type="match status" value="1"/>
</dbReference>
<dbReference type="Gene3D" id="1.10.287.470">
    <property type="entry name" value="Helix hairpin bin"/>
    <property type="match status" value="1"/>
</dbReference>
<feature type="domain" description="CusB-like beta-barrel" evidence="6">
    <location>
        <begin position="215"/>
        <end position="287"/>
    </location>
</feature>
<dbReference type="Pfam" id="PF25876">
    <property type="entry name" value="HH_MFP_RND"/>
    <property type="match status" value="1"/>
</dbReference>
<dbReference type="Gene3D" id="2.40.50.100">
    <property type="match status" value="1"/>
</dbReference>
<comment type="similarity">
    <text evidence="1">Belongs to the membrane fusion protein (MFP) (TC 8.A.1) family.</text>
</comment>
<evidence type="ECO:0000256" key="1">
    <source>
        <dbReference type="ARBA" id="ARBA00009477"/>
    </source>
</evidence>
<dbReference type="Pfam" id="PF25917">
    <property type="entry name" value="BSH_RND"/>
    <property type="match status" value="1"/>
</dbReference>
<dbReference type="EMBL" id="SNYQ01000003">
    <property type="protein sequence ID" value="TDQ58065.1"/>
    <property type="molecule type" value="Genomic_DNA"/>
</dbReference>
<evidence type="ECO:0000256" key="2">
    <source>
        <dbReference type="SAM" id="Coils"/>
    </source>
</evidence>
<dbReference type="InterPro" id="IPR058792">
    <property type="entry name" value="Beta-barrel_RND_2"/>
</dbReference>
<evidence type="ECO:0000256" key="3">
    <source>
        <dbReference type="SAM" id="Phobius"/>
    </source>
</evidence>
<accession>A0A4R6VCU5</accession>
<proteinExistence type="inferred from homology"/>
<dbReference type="InterPro" id="IPR006143">
    <property type="entry name" value="RND_pump_MFP"/>
</dbReference>
<dbReference type="Proteomes" id="UP000295657">
    <property type="component" value="Unassembled WGS sequence"/>
</dbReference>
<dbReference type="PANTHER" id="PTHR30469:SF11">
    <property type="entry name" value="BLL4320 PROTEIN"/>
    <property type="match status" value="1"/>
</dbReference>
<dbReference type="SUPFAM" id="SSF111369">
    <property type="entry name" value="HlyD-like secretion proteins"/>
    <property type="match status" value="1"/>
</dbReference>
<keyword evidence="3" id="KW-0812">Transmembrane</keyword>
<dbReference type="PANTHER" id="PTHR30469">
    <property type="entry name" value="MULTIDRUG RESISTANCE PROTEIN MDTA"/>
    <property type="match status" value="1"/>
</dbReference>
<organism evidence="7 8">
    <name type="scientific">Mesocricetibacter intestinalis</name>
    <dbReference type="NCBI Taxonomy" id="1521930"/>
    <lineage>
        <taxon>Bacteria</taxon>
        <taxon>Pseudomonadati</taxon>
        <taxon>Pseudomonadota</taxon>
        <taxon>Gammaproteobacteria</taxon>
        <taxon>Pasteurellales</taxon>
        <taxon>Pasteurellaceae</taxon>
        <taxon>Mesocricetibacter</taxon>
    </lineage>
</organism>
<keyword evidence="3" id="KW-0472">Membrane</keyword>
<dbReference type="GO" id="GO:0015562">
    <property type="term" value="F:efflux transmembrane transporter activity"/>
    <property type="evidence" value="ECO:0007669"/>
    <property type="project" value="TreeGrafter"/>
</dbReference>
<dbReference type="AlphaFoldDB" id="A0A4R6VCU5"/>
<dbReference type="OrthoDB" id="9806939at2"/>
<evidence type="ECO:0000313" key="8">
    <source>
        <dbReference type="Proteomes" id="UP000295657"/>
    </source>
</evidence>
<name>A0A4R6VCU5_9PAST</name>
<dbReference type="RefSeq" id="WP_133544336.1">
    <property type="nucleotide sequence ID" value="NZ_SNYQ01000003.1"/>
</dbReference>
<feature type="transmembrane region" description="Helical" evidence="3">
    <location>
        <begin position="15"/>
        <end position="37"/>
    </location>
</feature>
<dbReference type="InterPro" id="IPR058625">
    <property type="entry name" value="MdtA-like_BSH"/>
</dbReference>
<feature type="domain" description="Multidrug resistance protein MdtA-like alpha-helical hairpin" evidence="4">
    <location>
        <begin position="118"/>
        <end position="175"/>
    </location>
</feature>
<evidence type="ECO:0000259" key="4">
    <source>
        <dbReference type="Pfam" id="PF25876"/>
    </source>
</evidence>
<evidence type="ECO:0000259" key="6">
    <source>
        <dbReference type="Pfam" id="PF25954"/>
    </source>
</evidence>
<dbReference type="Gene3D" id="2.40.420.20">
    <property type="match status" value="1"/>
</dbReference>
<evidence type="ECO:0000259" key="5">
    <source>
        <dbReference type="Pfam" id="PF25917"/>
    </source>
</evidence>
<keyword evidence="3" id="KW-1133">Transmembrane helix</keyword>
<dbReference type="GO" id="GO:1990281">
    <property type="term" value="C:efflux pump complex"/>
    <property type="evidence" value="ECO:0007669"/>
    <property type="project" value="TreeGrafter"/>
</dbReference>
<dbReference type="InterPro" id="IPR058624">
    <property type="entry name" value="MdtA-like_HH"/>
</dbReference>
<dbReference type="NCBIfam" id="TIGR01730">
    <property type="entry name" value="RND_mfp"/>
    <property type="match status" value="1"/>
</dbReference>
<comment type="caution">
    <text evidence="7">The sequence shown here is derived from an EMBL/GenBank/DDBJ whole genome shotgun (WGS) entry which is preliminary data.</text>
</comment>
<feature type="domain" description="Multidrug resistance protein MdtA-like barrel-sandwich hybrid" evidence="5">
    <location>
        <begin position="86"/>
        <end position="202"/>
    </location>
</feature>
<dbReference type="Gene3D" id="2.40.30.170">
    <property type="match status" value="1"/>
</dbReference>